<protein>
    <submittedName>
        <fullName evidence="1">Uncharacterized protein</fullName>
    </submittedName>
</protein>
<evidence type="ECO:0000313" key="1">
    <source>
        <dbReference type="EMBL" id="GIY10796.1"/>
    </source>
</evidence>
<gene>
    <name evidence="1" type="ORF">CEXT_716221</name>
</gene>
<evidence type="ECO:0000313" key="2">
    <source>
        <dbReference type="Proteomes" id="UP001054945"/>
    </source>
</evidence>
<dbReference type="Proteomes" id="UP001054945">
    <property type="component" value="Unassembled WGS sequence"/>
</dbReference>
<dbReference type="AlphaFoldDB" id="A0AAV4QRS5"/>
<name>A0AAV4QRS5_CAEEX</name>
<accession>A0AAV4QRS5</accession>
<sequence length="96" mass="10786">MGRRLSRQRESACQRWCSRGAGRYLSKVVTVSGKLFIKAMLMATETLKPKGDLYPVCFHNAAPLEKVTHFNAMWPIPLGSRITGIHPKLDTRQGES</sequence>
<organism evidence="1 2">
    <name type="scientific">Caerostris extrusa</name>
    <name type="common">Bark spider</name>
    <name type="synonym">Caerostris bankana</name>
    <dbReference type="NCBI Taxonomy" id="172846"/>
    <lineage>
        <taxon>Eukaryota</taxon>
        <taxon>Metazoa</taxon>
        <taxon>Ecdysozoa</taxon>
        <taxon>Arthropoda</taxon>
        <taxon>Chelicerata</taxon>
        <taxon>Arachnida</taxon>
        <taxon>Araneae</taxon>
        <taxon>Araneomorphae</taxon>
        <taxon>Entelegynae</taxon>
        <taxon>Araneoidea</taxon>
        <taxon>Araneidae</taxon>
        <taxon>Caerostris</taxon>
    </lineage>
</organism>
<reference evidence="1 2" key="1">
    <citation type="submission" date="2021-06" db="EMBL/GenBank/DDBJ databases">
        <title>Caerostris extrusa draft genome.</title>
        <authorList>
            <person name="Kono N."/>
            <person name="Arakawa K."/>
        </authorList>
    </citation>
    <scope>NUCLEOTIDE SEQUENCE [LARGE SCALE GENOMIC DNA]</scope>
</reference>
<proteinExistence type="predicted"/>
<keyword evidence="2" id="KW-1185">Reference proteome</keyword>
<dbReference type="EMBL" id="BPLR01006563">
    <property type="protein sequence ID" value="GIY10796.1"/>
    <property type="molecule type" value="Genomic_DNA"/>
</dbReference>
<comment type="caution">
    <text evidence="1">The sequence shown here is derived from an EMBL/GenBank/DDBJ whole genome shotgun (WGS) entry which is preliminary data.</text>
</comment>